<dbReference type="NCBIfam" id="NF008219">
    <property type="entry name" value="PRK10987.1"/>
    <property type="match status" value="1"/>
</dbReference>
<keyword evidence="1" id="KW-1133">Transmembrane helix</keyword>
<evidence type="ECO:0000313" key="2">
    <source>
        <dbReference type="EMBL" id="MCM2678799.1"/>
    </source>
</evidence>
<feature type="transmembrane region" description="Helical" evidence="1">
    <location>
        <begin position="49"/>
        <end position="66"/>
    </location>
</feature>
<keyword evidence="1" id="KW-0472">Membrane</keyword>
<dbReference type="EMBL" id="JAMQGP010000001">
    <property type="protein sequence ID" value="MCM2678799.1"/>
    <property type="molecule type" value="Genomic_DNA"/>
</dbReference>
<feature type="transmembrane region" description="Helical" evidence="1">
    <location>
        <begin position="158"/>
        <end position="180"/>
    </location>
</feature>
<organism evidence="2 3">
    <name type="scientific">Echinimonas agarilytica</name>
    <dbReference type="NCBI Taxonomy" id="1215918"/>
    <lineage>
        <taxon>Bacteria</taxon>
        <taxon>Pseudomonadati</taxon>
        <taxon>Pseudomonadota</taxon>
        <taxon>Gammaproteobacteria</taxon>
        <taxon>Alteromonadales</taxon>
        <taxon>Echinimonadaceae</taxon>
        <taxon>Echinimonas</taxon>
    </lineage>
</organism>
<sequence>MTLLSLLIALAIERILVPSKHWQFSTYLAQYFNSLNRIGRSKAWFEQPLGVVIIAAIPALLVALLLNVIEGAFLGLLSLIVTTLIVILAMGCQQARQAYKKFLRAACRGDETACFIVAQEMGAVAPKVEGEAETAPEQEHAQLEYGVGQALTWINYRYYIAVMLWLIIFGPVGVVFYVGLRTLVDWHQDEKGNDAQVDADFEGAVQPQRSIADQVLGWLDYIPVRIASLGLTFVGNFSKAMPVWLENVFNTKDSAKSHLIRISLVAEDIDDPKNPTCVVSVTKFVEVAKRNVLLVLSFIAILTLYGSIS</sequence>
<dbReference type="InterPro" id="IPR052966">
    <property type="entry name" value="Beta-lactamase_Reg"/>
</dbReference>
<feature type="transmembrane region" description="Helical" evidence="1">
    <location>
        <begin position="292"/>
        <end position="308"/>
    </location>
</feature>
<dbReference type="AlphaFoldDB" id="A0AA41W4I5"/>
<gene>
    <name evidence="2" type="primary">ampE</name>
    <name evidence="2" type="ORF">NAF29_03805</name>
</gene>
<evidence type="ECO:0000256" key="1">
    <source>
        <dbReference type="SAM" id="Phobius"/>
    </source>
</evidence>
<dbReference type="RefSeq" id="WP_251260151.1">
    <property type="nucleotide sequence ID" value="NZ_JAMQGP010000001.1"/>
</dbReference>
<feature type="transmembrane region" description="Helical" evidence="1">
    <location>
        <begin position="73"/>
        <end position="91"/>
    </location>
</feature>
<comment type="caution">
    <text evidence="2">The sequence shown here is derived from an EMBL/GenBank/DDBJ whole genome shotgun (WGS) entry which is preliminary data.</text>
</comment>
<evidence type="ECO:0000313" key="3">
    <source>
        <dbReference type="Proteomes" id="UP001165393"/>
    </source>
</evidence>
<dbReference type="InterPro" id="IPR031347">
    <property type="entry name" value="AmpE"/>
</dbReference>
<dbReference type="GO" id="GO:0005886">
    <property type="term" value="C:plasma membrane"/>
    <property type="evidence" value="ECO:0007669"/>
    <property type="project" value="TreeGrafter"/>
</dbReference>
<dbReference type="PANTHER" id="PTHR38684:SF1">
    <property type="entry name" value="PROTEIN AMPE"/>
    <property type="match status" value="1"/>
</dbReference>
<accession>A0AA41W4I5</accession>
<name>A0AA41W4I5_9GAMM</name>
<keyword evidence="3" id="KW-1185">Reference proteome</keyword>
<reference evidence="2 3" key="1">
    <citation type="journal article" date="2013" name="Antonie Van Leeuwenhoek">
        <title>Echinimonas agarilytica gen. nov., sp. nov., a new gammaproteobacterium isolated from the sea urchin Strongylocentrotus intermedius.</title>
        <authorList>
            <person name="Nedashkovskaya O.I."/>
            <person name="Stenkova A.M."/>
            <person name="Zhukova N.V."/>
            <person name="Van Trappen S."/>
            <person name="Lee J.S."/>
            <person name="Kim S.B."/>
        </authorList>
    </citation>
    <scope>NUCLEOTIDE SEQUENCE [LARGE SCALE GENOMIC DNA]</scope>
    <source>
        <strain evidence="2 3">KMM 6351</strain>
    </source>
</reference>
<dbReference type="PANTHER" id="PTHR38684">
    <property type="entry name" value="PROTEIN AMPE"/>
    <property type="match status" value="1"/>
</dbReference>
<protein>
    <submittedName>
        <fullName evidence="2">Beta-lactamase regulator AmpE</fullName>
    </submittedName>
</protein>
<proteinExistence type="predicted"/>
<dbReference type="Pfam" id="PF17113">
    <property type="entry name" value="AmpE"/>
    <property type="match status" value="1"/>
</dbReference>
<keyword evidence="1" id="KW-0812">Transmembrane</keyword>
<dbReference type="Proteomes" id="UP001165393">
    <property type="component" value="Unassembled WGS sequence"/>
</dbReference>
<dbReference type="GO" id="GO:0046677">
    <property type="term" value="P:response to antibiotic"/>
    <property type="evidence" value="ECO:0007669"/>
    <property type="project" value="TreeGrafter"/>
</dbReference>